<organism evidence="1 2">
    <name type="scientific">Endocarpon pusillum</name>
    <dbReference type="NCBI Taxonomy" id="364733"/>
    <lineage>
        <taxon>Eukaryota</taxon>
        <taxon>Fungi</taxon>
        <taxon>Dikarya</taxon>
        <taxon>Ascomycota</taxon>
        <taxon>Pezizomycotina</taxon>
        <taxon>Eurotiomycetes</taxon>
        <taxon>Chaetothyriomycetidae</taxon>
        <taxon>Verrucariales</taxon>
        <taxon>Verrucariaceae</taxon>
        <taxon>Endocarpon</taxon>
    </lineage>
</organism>
<dbReference type="OrthoDB" id="5419928at2759"/>
<comment type="caution">
    <text evidence="1">The sequence shown here is derived from an EMBL/GenBank/DDBJ whole genome shotgun (WGS) entry which is preliminary data.</text>
</comment>
<name>A0A8H7AI52_9EURO</name>
<sequence>MQFKRWLDFHKSQWDNRGIEESEEGFSTFLKASRSRWRRMGVHEMVSDPDFEGTIRRQWQQVPASRQLPDGQGFSAYSEAVKRRLAPTASLVLCS</sequence>
<dbReference type="AlphaFoldDB" id="A0A8H7AI52"/>
<accession>A0A8H7AI52</accession>
<reference evidence="1" key="1">
    <citation type="submission" date="2020-02" db="EMBL/GenBank/DDBJ databases">
        <authorList>
            <person name="Palmer J.M."/>
        </authorList>
    </citation>
    <scope>NUCLEOTIDE SEQUENCE</scope>
    <source>
        <strain evidence="1">EPUS1.4</strain>
        <tissue evidence="1">Thallus</tissue>
    </source>
</reference>
<evidence type="ECO:0000313" key="1">
    <source>
        <dbReference type="EMBL" id="KAF7507844.1"/>
    </source>
</evidence>
<keyword evidence="2" id="KW-1185">Reference proteome</keyword>
<gene>
    <name evidence="1" type="ORF">GJ744_010008</name>
</gene>
<protein>
    <submittedName>
        <fullName evidence="1">Uncharacterized protein</fullName>
    </submittedName>
</protein>
<evidence type="ECO:0000313" key="2">
    <source>
        <dbReference type="Proteomes" id="UP000606974"/>
    </source>
</evidence>
<dbReference type="Proteomes" id="UP000606974">
    <property type="component" value="Unassembled WGS sequence"/>
</dbReference>
<proteinExistence type="predicted"/>
<dbReference type="EMBL" id="JAACFV010000062">
    <property type="protein sequence ID" value="KAF7507844.1"/>
    <property type="molecule type" value="Genomic_DNA"/>
</dbReference>